<keyword evidence="5" id="KW-0007">Acetylation</keyword>
<dbReference type="Pfam" id="PF00501">
    <property type="entry name" value="AMP-binding"/>
    <property type="match status" value="1"/>
</dbReference>
<dbReference type="InterPro" id="IPR020845">
    <property type="entry name" value="AMP-binding_CS"/>
</dbReference>
<dbReference type="Gene3D" id="3.40.50.12780">
    <property type="entry name" value="N-terminal domain of ligase-like"/>
    <property type="match status" value="1"/>
</dbReference>
<dbReference type="AlphaFoldDB" id="A0A848DF21"/>
<dbReference type="InterPro" id="IPR000873">
    <property type="entry name" value="AMP-dep_synth/lig_dom"/>
</dbReference>
<dbReference type="SUPFAM" id="SSF56801">
    <property type="entry name" value="Acetyl-CoA synthetase-like"/>
    <property type="match status" value="1"/>
</dbReference>
<dbReference type="GO" id="GO:0006085">
    <property type="term" value="P:acetyl-CoA biosynthetic process"/>
    <property type="evidence" value="ECO:0007669"/>
    <property type="project" value="TreeGrafter"/>
</dbReference>
<dbReference type="PANTHER" id="PTHR24095:SF14">
    <property type="entry name" value="ACETYL-COENZYME A SYNTHETASE 1"/>
    <property type="match status" value="1"/>
</dbReference>
<evidence type="ECO:0000256" key="5">
    <source>
        <dbReference type="ARBA" id="ARBA00022990"/>
    </source>
</evidence>
<sequence>MRSETIHKRGDERVEAYLVDYDRARREFSWEQARAALSGLSGGTGLNIAFEAVDRHAAGSRASITALRWLDRAGGVQEISYRDLAELTARFANVLGALGVRPGERVFTLLGRVPDLYVAALGALKARCVLSPLFAAFGPEPVAERMRLGEAAVLVTTPALYRRTVAPIRDRLPALRHVLLTGPTETDLSGTGSLAGLLSAASPEFTIGPTDPQDAALLHFTSGTTGRPKGALHVHEAVVAHHVTARFALDLRPDDVFWCTADPGWVTGTSYGIIAPLVIGATMLSDESEFDARRWYRVLAEQRVSVWYTAPTAIRMLMRRGPEEAARHDLSALRLIASVGEPLNPEAVRWGAEVLGRPVHDNWWQTETGAIMIGNFAAAEIRPGSMGRPLPGIDAGLLERGPNGRALVDADGRVRPLEEAAEGELALRAGWPSMFRGYLHDADRYAAAFADGWYLTGDVARRDADGWYWFVGRADDVIKSAGHLVGPFEVESALMAHPAVAEAGVIGTPDPVAGELVKAFVTLRAGVEPTEELRTELLGFGRRALGSVAPREIVFDDALPHTRSGKVMRRLLKARELGLPEGDLSTLEVTR</sequence>
<dbReference type="Pfam" id="PF13193">
    <property type="entry name" value="AMP-binding_C"/>
    <property type="match status" value="1"/>
</dbReference>
<dbReference type="EC" id="6.2.1.1" evidence="1"/>
<dbReference type="InterPro" id="IPR025110">
    <property type="entry name" value="AMP-bd_C"/>
</dbReference>
<evidence type="ECO:0000313" key="8">
    <source>
        <dbReference type="EMBL" id="NMH91207.1"/>
    </source>
</evidence>
<evidence type="ECO:0000259" key="7">
    <source>
        <dbReference type="Pfam" id="PF13193"/>
    </source>
</evidence>
<dbReference type="NCBIfam" id="NF003313">
    <property type="entry name" value="PRK04319.1"/>
    <property type="match status" value="1"/>
</dbReference>
<keyword evidence="4" id="KW-0067">ATP-binding</keyword>
<accession>A0A848DF21</accession>
<keyword evidence="2 8" id="KW-0436">Ligase</keyword>
<dbReference type="InterPro" id="IPR045851">
    <property type="entry name" value="AMP-bd_C_sf"/>
</dbReference>
<evidence type="ECO:0000256" key="3">
    <source>
        <dbReference type="ARBA" id="ARBA00022741"/>
    </source>
</evidence>
<keyword evidence="3" id="KW-0547">Nucleotide-binding</keyword>
<comment type="caution">
    <text evidence="8">The sequence shown here is derived from an EMBL/GenBank/DDBJ whole genome shotgun (WGS) entry which is preliminary data.</text>
</comment>
<reference evidence="8 9" key="1">
    <citation type="submission" date="2020-04" db="EMBL/GenBank/DDBJ databases">
        <authorList>
            <person name="Klaysubun C."/>
            <person name="Duangmal K."/>
            <person name="Lipun K."/>
        </authorList>
    </citation>
    <scope>NUCLEOTIDE SEQUENCE [LARGE SCALE GENOMIC DNA]</scope>
    <source>
        <strain evidence="8 9">DSM 45300</strain>
    </source>
</reference>
<proteinExistence type="predicted"/>
<dbReference type="GO" id="GO:0005524">
    <property type="term" value="F:ATP binding"/>
    <property type="evidence" value="ECO:0007669"/>
    <property type="project" value="UniProtKB-KW"/>
</dbReference>
<dbReference type="Proteomes" id="UP000586918">
    <property type="component" value="Unassembled WGS sequence"/>
</dbReference>
<organism evidence="8 9">
    <name type="scientific">Pseudonocardia bannensis</name>
    <dbReference type="NCBI Taxonomy" id="630973"/>
    <lineage>
        <taxon>Bacteria</taxon>
        <taxon>Bacillati</taxon>
        <taxon>Actinomycetota</taxon>
        <taxon>Actinomycetes</taxon>
        <taxon>Pseudonocardiales</taxon>
        <taxon>Pseudonocardiaceae</taxon>
        <taxon>Pseudonocardia</taxon>
    </lineage>
</organism>
<evidence type="ECO:0000313" key="9">
    <source>
        <dbReference type="Proteomes" id="UP000586918"/>
    </source>
</evidence>
<dbReference type="PANTHER" id="PTHR24095">
    <property type="entry name" value="ACETYL-COENZYME A SYNTHETASE"/>
    <property type="match status" value="1"/>
</dbReference>
<feature type="domain" description="AMP-binding enzyme C-terminal" evidence="7">
    <location>
        <begin position="489"/>
        <end position="566"/>
    </location>
</feature>
<dbReference type="InterPro" id="IPR042099">
    <property type="entry name" value="ANL_N_sf"/>
</dbReference>
<keyword evidence="9" id="KW-1185">Reference proteome</keyword>
<evidence type="ECO:0000259" key="6">
    <source>
        <dbReference type="Pfam" id="PF00501"/>
    </source>
</evidence>
<dbReference type="EMBL" id="JAAXKZ010000014">
    <property type="protein sequence ID" value="NMH91207.1"/>
    <property type="molecule type" value="Genomic_DNA"/>
</dbReference>
<evidence type="ECO:0000256" key="4">
    <source>
        <dbReference type="ARBA" id="ARBA00022840"/>
    </source>
</evidence>
<feature type="domain" description="AMP-dependent synthetase/ligase" evidence="6">
    <location>
        <begin position="58"/>
        <end position="439"/>
    </location>
</feature>
<protein>
    <recommendedName>
        <fullName evidence="1">acetate--CoA ligase</fullName>
        <ecNumber evidence="1">6.2.1.1</ecNumber>
    </recommendedName>
</protein>
<dbReference type="GO" id="GO:0005829">
    <property type="term" value="C:cytosol"/>
    <property type="evidence" value="ECO:0007669"/>
    <property type="project" value="TreeGrafter"/>
</dbReference>
<dbReference type="Gene3D" id="3.30.300.30">
    <property type="match status" value="1"/>
</dbReference>
<evidence type="ECO:0000256" key="2">
    <source>
        <dbReference type="ARBA" id="ARBA00022598"/>
    </source>
</evidence>
<gene>
    <name evidence="8" type="primary">acsA</name>
    <name evidence="8" type="ORF">HF519_06290</name>
</gene>
<dbReference type="GO" id="GO:0003987">
    <property type="term" value="F:acetate-CoA ligase activity"/>
    <property type="evidence" value="ECO:0007669"/>
    <property type="project" value="UniProtKB-EC"/>
</dbReference>
<evidence type="ECO:0000256" key="1">
    <source>
        <dbReference type="ARBA" id="ARBA00013275"/>
    </source>
</evidence>
<name>A0A848DF21_9PSEU</name>
<dbReference type="PROSITE" id="PS00455">
    <property type="entry name" value="AMP_BINDING"/>
    <property type="match status" value="1"/>
</dbReference>